<dbReference type="InterPro" id="IPR029044">
    <property type="entry name" value="Nucleotide-diphossugar_trans"/>
</dbReference>
<dbReference type="InterPro" id="IPR001173">
    <property type="entry name" value="Glyco_trans_2-like"/>
</dbReference>
<feature type="domain" description="Glycosyltransferase 2-like" evidence="1">
    <location>
        <begin position="14"/>
        <end position="174"/>
    </location>
</feature>
<comment type="caution">
    <text evidence="2">The sequence shown here is derived from an EMBL/GenBank/DDBJ whole genome shotgun (WGS) entry which is preliminary data.</text>
</comment>
<dbReference type="InterPro" id="IPR050834">
    <property type="entry name" value="Glycosyltransf_2"/>
</dbReference>
<evidence type="ECO:0000313" key="3">
    <source>
        <dbReference type="Proteomes" id="UP001055111"/>
    </source>
</evidence>
<dbReference type="EMBL" id="BPUS01000012">
    <property type="protein sequence ID" value="GJH27858.1"/>
    <property type="molecule type" value="Genomic_DNA"/>
</dbReference>
<dbReference type="PANTHER" id="PTHR43685:SF2">
    <property type="entry name" value="GLYCOSYLTRANSFERASE 2-LIKE DOMAIN-CONTAINING PROTEIN"/>
    <property type="match status" value="1"/>
</dbReference>
<gene>
    <name evidence="2" type="ORF">CBA19CS42_25100</name>
</gene>
<dbReference type="SUPFAM" id="SSF53448">
    <property type="entry name" value="Nucleotide-diphospho-sugar transferases"/>
    <property type="match status" value="1"/>
</dbReference>
<dbReference type="PANTHER" id="PTHR43685">
    <property type="entry name" value="GLYCOSYLTRANSFERASE"/>
    <property type="match status" value="1"/>
</dbReference>
<sequence length="340" mass="37316">MTHKTASPSSPLVTVVIPAFNSEAFIGEAIASIQHQTLEDWELLVVDDGSADQTLSAARQAAGDDPRIRLIRFDRNQGISTASNAGFDAARGHFIARLDSDDRALPHRLATQVAAFRENDRLAAAGSHVRIFGDVPDGIAHCFLEDSNIKACLLDGLNTISGGTLMVRRAFVREHGIRFDEGAPSSEDLDYLTSIMAAGGELANVDQVLTEHRSHRGSFTNSRTEIAGPWLQTARRRLVSLWYPDLDARDVENIVIPLLEVYPGSTDAFCTIVRAIDKLMVAKPRDFGQDTSVVHAMLIDRLGKMADIYRDNNLVDASHVRLIRHFVSPATSAAFDRFDI</sequence>
<dbReference type="Proteomes" id="UP001055111">
    <property type="component" value="Unassembled WGS sequence"/>
</dbReference>
<dbReference type="RefSeq" id="WP_238214536.1">
    <property type="nucleotide sequence ID" value="NZ_BPUS01000012.1"/>
</dbReference>
<dbReference type="CDD" id="cd00761">
    <property type="entry name" value="Glyco_tranf_GTA_type"/>
    <property type="match status" value="1"/>
</dbReference>
<dbReference type="AlphaFoldDB" id="A0AA37IFV4"/>
<dbReference type="Pfam" id="PF00535">
    <property type="entry name" value="Glycos_transf_2"/>
    <property type="match status" value="1"/>
</dbReference>
<accession>A0AA37IFV4</accession>
<name>A0AA37IFV4_9BURK</name>
<evidence type="ECO:0000259" key="1">
    <source>
        <dbReference type="Pfam" id="PF00535"/>
    </source>
</evidence>
<proteinExistence type="predicted"/>
<dbReference type="Gene3D" id="3.90.550.10">
    <property type="entry name" value="Spore Coat Polysaccharide Biosynthesis Protein SpsA, Chain A"/>
    <property type="match status" value="1"/>
</dbReference>
<protein>
    <submittedName>
        <fullName evidence="2">Glycosyltransferase family 2 protein</fullName>
    </submittedName>
</protein>
<evidence type="ECO:0000313" key="2">
    <source>
        <dbReference type="EMBL" id="GJH27858.1"/>
    </source>
</evidence>
<reference evidence="2" key="1">
    <citation type="submission" date="2022-09" db="EMBL/GenBank/DDBJ databases">
        <title>Isolation and characterization of 3-chlorobenzoate degrading bacteria from soils in Shizuoka.</title>
        <authorList>
            <person name="Ifat A."/>
            <person name="Ogawa N."/>
            <person name="Kimbara K."/>
            <person name="Moriuchi R."/>
            <person name="Dohra H."/>
            <person name="Shintani M."/>
        </authorList>
    </citation>
    <scope>NUCLEOTIDE SEQUENCE</scope>
    <source>
        <strain evidence="2">19CS4-2</strain>
    </source>
</reference>
<organism evidence="2 3">
    <name type="scientific">Caballeronia novacaledonica</name>
    <dbReference type="NCBI Taxonomy" id="1544861"/>
    <lineage>
        <taxon>Bacteria</taxon>
        <taxon>Pseudomonadati</taxon>
        <taxon>Pseudomonadota</taxon>
        <taxon>Betaproteobacteria</taxon>
        <taxon>Burkholderiales</taxon>
        <taxon>Burkholderiaceae</taxon>
        <taxon>Caballeronia</taxon>
    </lineage>
</organism>